<gene>
    <name evidence="1" type="ORF">BU26DRAFT_558821</name>
</gene>
<dbReference type="OrthoDB" id="674604at2759"/>
<dbReference type="Proteomes" id="UP000800094">
    <property type="component" value="Unassembled WGS sequence"/>
</dbReference>
<keyword evidence="2" id="KW-1185">Reference proteome</keyword>
<protein>
    <submittedName>
        <fullName evidence="1">Uncharacterized protein</fullName>
    </submittedName>
</protein>
<sequence>MRLLNTKTLKFQAFVQKIPEYVILSHTWGDEEVTFGGIDKAYAKDMAGWTKEKGLWEIVCEYSEDNIQE</sequence>
<dbReference type="EMBL" id="ML987189">
    <property type="protein sequence ID" value="KAF2257436.1"/>
    <property type="molecule type" value="Genomic_DNA"/>
</dbReference>
<evidence type="ECO:0000313" key="1">
    <source>
        <dbReference type="EMBL" id="KAF2257436.1"/>
    </source>
</evidence>
<evidence type="ECO:0000313" key="2">
    <source>
        <dbReference type="Proteomes" id="UP000800094"/>
    </source>
</evidence>
<dbReference type="PANTHER" id="PTHR10622">
    <property type="entry name" value="HET DOMAIN-CONTAINING PROTEIN"/>
    <property type="match status" value="1"/>
</dbReference>
<organism evidence="1 2">
    <name type="scientific">Trematosphaeria pertusa</name>
    <dbReference type="NCBI Taxonomy" id="390896"/>
    <lineage>
        <taxon>Eukaryota</taxon>
        <taxon>Fungi</taxon>
        <taxon>Dikarya</taxon>
        <taxon>Ascomycota</taxon>
        <taxon>Pezizomycotina</taxon>
        <taxon>Dothideomycetes</taxon>
        <taxon>Pleosporomycetidae</taxon>
        <taxon>Pleosporales</taxon>
        <taxon>Massarineae</taxon>
        <taxon>Trematosphaeriaceae</taxon>
        <taxon>Trematosphaeria</taxon>
    </lineage>
</organism>
<accession>A0A6A6J464</accession>
<reference evidence="1" key="1">
    <citation type="journal article" date="2020" name="Stud. Mycol.">
        <title>101 Dothideomycetes genomes: a test case for predicting lifestyles and emergence of pathogens.</title>
        <authorList>
            <person name="Haridas S."/>
            <person name="Albert R."/>
            <person name="Binder M."/>
            <person name="Bloem J."/>
            <person name="Labutti K."/>
            <person name="Salamov A."/>
            <person name="Andreopoulos B."/>
            <person name="Baker S."/>
            <person name="Barry K."/>
            <person name="Bills G."/>
            <person name="Bluhm B."/>
            <person name="Cannon C."/>
            <person name="Castanera R."/>
            <person name="Culley D."/>
            <person name="Daum C."/>
            <person name="Ezra D."/>
            <person name="Gonzalez J."/>
            <person name="Henrissat B."/>
            <person name="Kuo A."/>
            <person name="Liang C."/>
            <person name="Lipzen A."/>
            <person name="Lutzoni F."/>
            <person name="Magnuson J."/>
            <person name="Mondo S."/>
            <person name="Nolan M."/>
            <person name="Ohm R."/>
            <person name="Pangilinan J."/>
            <person name="Park H.-J."/>
            <person name="Ramirez L."/>
            <person name="Alfaro M."/>
            <person name="Sun H."/>
            <person name="Tritt A."/>
            <person name="Yoshinaga Y."/>
            <person name="Zwiers L.-H."/>
            <person name="Turgeon B."/>
            <person name="Goodwin S."/>
            <person name="Spatafora J."/>
            <person name="Crous P."/>
            <person name="Grigoriev I."/>
        </authorList>
    </citation>
    <scope>NUCLEOTIDE SEQUENCE</scope>
    <source>
        <strain evidence="1">CBS 122368</strain>
    </source>
</reference>
<dbReference type="PANTHER" id="PTHR10622:SF12">
    <property type="entry name" value="HET DOMAIN-CONTAINING PROTEIN"/>
    <property type="match status" value="1"/>
</dbReference>
<dbReference type="RefSeq" id="XP_033692440.1">
    <property type="nucleotide sequence ID" value="XM_033832608.1"/>
</dbReference>
<proteinExistence type="predicted"/>
<name>A0A6A6J464_9PLEO</name>
<dbReference type="GeneID" id="54585938"/>
<dbReference type="AlphaFoldDB" id="A0A6A6J464"/>